<evidence type="ECO:0000313" key="3">
    <source>
        <dbReference type="Proteomes" id="UP000092321"/>
    </source>
</evidence>
<name>A0A1B7TA66_9ASCO</name>
<proteinExistence type="predicted"/>
<evidence type="ECO:0000313" key="2">
    <source>
        <dbReference type="EMBL" id="OBA25631.1"/>
    </source>
</evidence>
<feature type="signal peptide" evidence="1">
    <location>
        <begin position="1"/>
        <end position="23"/>
    </location>
</feature>
<feature type="non-terminal residue" evidence="2">
    <location>
        <position position="117"/>
    </location>
</feature>
<evidence type="ECO:0000256" key="1">
    <source>
        <dbReference type="SAM" id="SignalP"/>
    </source>
</evidence>
<comment type="caution">
    <text evidence="2">The sequence shown here is derived from an EMBL/GenBank/DDBJ whole genome shotgun (WGS) entry which is preliminary data.</text>
</comment>
<protein>
    <submittedName>
        <fullName evidence="2">Uncharacterized protein</fullName>
    </submittedName>
</protein>
<accession>A0A1B7TA66</accession>
<dbReference type="AlphaFoldDB" id="A0A1B7TA66"/>
<dbReference type="EMBL" id="LXPE01000061">
    <property type="protein sequence ID" value="OBA25631.1"/>
    <property type="molecule type" value="Genomic_DNA"/>
</dbReference>
<keyword evidence="3" id="KW-1185">Reference proteome</keyword>
<gene>
    <name evidence="2" type="ORF">HANVADRAFT_3575</name>
</gene>
<organism evidence="2 3">
    <name type="scientific">Hanseniaspora valbyensis NRRL Y-1626</name>
    <dbReference type="NCBI Taxonomy" id="766949"/>
    <lineage>
        <taxon>Eukaryota</taxon>
        <taxon>Fungi</taxon>
        <taxon>Dikarya</taxon>
        <taxon>Ascomycota</taxon>
        <taxon>Saccharomycotina</taxon>
        <taxon>Saccharomycetes</taxon>
        <taxon>Saccharomycodales</taxon>
        <taxon>Saccharomycodaceae</taxon>
        <taxon>Hanseniaspora</taxon>
    </lineage>
</organism>
<dbReference type="Proteomes" id="UP000092321">
    <property type="component" value="Unassembled WGS sequence"/>
</dbReference>
<dbReference type="OrthoDB" id="3971665at2759"/>
<keyword evidence="1" id="KW-0732">Signal</keyword>
<sequence>MQTIKILLILTSILKLNFFFVNSAPVDLESSSELISTDSESEPEFDLIDVSSFTNSSNDLEDDADLFVAYFNEQLQQHYNNIETFELDRAALTWDFVNMFFSATGAMEGCSFPANVP</sequence>
<feature type="chain" id="PRO_5008598668" evidence="1">
    <location>
        <begin position="24"/>
        <end position="117"/>
    </location>
</feature>
<reference evidence="3" key="1">
    <citation type="journal article" date="2016" name="Proc. Natl. Acad. Sci. U.S.A.">
        <title>Comparative genomics of biotechnologically important yeasts.</title>
        <authorList>
            <person name="Riley R."/>
            <person name="Haridas S."/>
            <person name="Wolfe K.H."/>
            <person name="Lopes M.R."/>
            <person name="Hittinger C.T."/>
            <person name="Goeker M."/>
            <person name="Salamov A.A."/>
            <person name="Wisecaver J.H."/>
            <person name="Long T.M."/>
            <person name="Calvey C.H."/>
            <person name="Aerts A.L."/>
            <person name="Barry K.W."/>
            <person name="Choi C."/>
            <person name="Clum A."/>
            <person name="Coughlan A.Y."/>
            <person name="Deshpande S."/>
            <person name="Douglass A.P."/>
            <person name="Hanson S.J."/>
            <person name="Klenk H.-P."/>
            <person name="LaButti K.M."/>
            <person name="Lapidus A."/>
            <person name="Lindquist E.A."/>
            <person name="Lipzen A.M."/>
            <person name="Meier-Kolthoff J.P."/>
            <person name="Ohm R.A."/>
            <person name="Otillar R.P."/>
            <person name="Pangilinan J.L."/>
            <person name="Peng Y."/>
            <person name="Rokas A."/>
            <person name="Rosa C.A."/>
            <person name="Scheuner C."/>
            <person name="Sibirny A.A."/>
            <person name="Slot J.C."/>
            <person name="Stielow J.B."/>
            <person name="Sun H."/>
            <person name="Kurtzman C.P."/>
            <person name="Blackwell M."/>
            <person name="Grigoriev I.V."/>
            <person name="Jeffries T.W."/>
        </authorList>
    </citation>
    <scope>NUCLEOTIDE SEQUENCE [LARGE SCALE GENOMIC DNA]</scope>
    <source>
        <strain evidence="3">NRRL Y-1626</strain>
    </source>
</reference>